<dbReference type="PANTHER" id="PTHR43737:SF1">
    <property type="entry name" value="DUF1501 DOMAIN-CONTAINING PROTEIN"/>
    <property type="match status" value="1"/>
</dbReference>
<reference evidence="2" key="1">
    <citation type="journal article" date="2019" name="Int. J. Syst. Evol. Microbiol.">
        <title>The Global Catalogue of Microorganisms (GCM) 10K type strain sequencing project: providing services to taxonomists for standard genome sequencing and annotation.</title>
        <authorList>
            <consortium name="The Broad Institute Genomics Platform"/>
            <consortium name="The Broad Institute Genome Sequencing Center for Infectious Disease"/>
            <person name="Wu L."/>
            <person name="Ma J."/>
        </authorList>
    </citation>
    <scope>NUCLEOTIDE SEQUENCE [LARGE SCALE GENOMIC DNA]</scope>
    <source>
        <strain evidence="2">KCTC 32239</strain>
    </source>
</reference>
<dbReference type="Pfam" id="PF07394">
    <property type="entry name" value="DUF1501"/>
    <property type="match status" value="1"/>
</dbReference>
<evidence type="ECO:0000313" key="1">
    <source>
        <dbReference type="EMBL" id="GGY77092.1"/>
    </source>
</evidence>
<protein>
    <submittedName>
        <fullName evidence="1">Tat pathway signal protein</fullName>
    </submittedName>
</protein>
<dbReference type="InterPro" id="IPR010869">
    <property type="entry name" value="DUF1501"/>
</dbReference>
<gene>
    <name evidence="1" type="ORF">GCM10011613_22010</name>
</gene>
<dbReference type="EMBL" id="BMYZ01000002">
    <property type="protein sequence ID" value="GGY77092.1"/>
    <property type="molecule type" value="Genomic_DNA"/>
</dbReference>
<dbReference type="Proteomes" id="UP000619761">
    <property type="component" value="Unassembled WGS sequence"/>
</dbReference>
<keyword evidence="2" id="KW-1185">Reference proteome</keyword>
<dbReference type="InterPro" id="IPR006311">
    <property type="entry name" value="TAT_signal"/>
</dbReference>
<sequence>MHINKINDMTRRAFLKRAGALSIMGAGAPLALNLAGISEAAAFEASDYKALVCVFLFGGNDYANTVVPFDTANYDLYSSIRGGGVNRTAGGIALAHDALTATKLQTLKPQTLTNNIQYALSPELKSMAGLFNSGKAAVQLNIGPLLTPLTLAQYKGSDRVKYPLPPKLFSHNDQQSIWQALNSEGATRGWGGYMGDLALSSNSISTLTCISASGNAVFLAGNNALQYQISPSGAIPIWPAKGSAFNSTAASTALKKLITQSSNHILENELAIVTKRSMELEEVVNAALNPVNLSTSFDRDNKKNSLADQLKVVARLIGARTTLGAKRQVFFVSLGGFDTHDGLTENHPKLLAQVDEAMSAFYQATVELGVADKVTSFTASDFGRTLASNGDGSDHGWGGHHFVVGGAVNGGQFYGTAPQISLTSDDQVGQGRLLPSTSVDQLAATLARWFGVSSTEINSILPNVSRFASSNLGFMR</sequence>
<evidence type="ECO:0000313" key="2">
    <source>
        <dbReference type="Proteomes" id="UP000619761"/>
    </source>
</evidence>
<name>A0ABQ3B4U8_9GAMM</name>
<proteinExistence type="predicted"/>
<dbReference type="PROSITE" id="PS51318">
    <property type="entry name" value="TAT"/>
    <property type="match status" value="1"/>
</dbReference>
<organism evidence="1 2">
    <name type="scientific">Cellvibrio zantedeschiae</name>
    <dbReference type="NCBI Taxonomy" id="1237077"/>
    <lineage>
        <taxon>Bacteria</taxon>
        <taxon>Pseudomonadati</taxon>
        <taxon>Pseudomonadota</taxon>
        <taxon>Gammaproteobacteria</taxon>
        <taxon>Cellvibrionales</taxon>
        <taxon>Cellvibrionaceae</taxon>
        <taxon>Cellvibrio</taxon>
    </lineage>
</organism>
<dbReference type="PANTHER" id="PTHR43737">
    <property type="entry name" value="BLL7424 PROTEIN"/>
    <property type="match status" value="1"/>
</dbReference>
<dbReference type="RefSeq" id="WP_189418584.1">
    <property type="nucleotide sequence ID" value="NZ_BMYZ01000002.1"/>
</dbReference>
<comment type="caution">
    <text evidence="1">The sequence shown here is derived from an EMBL/GenBank/DDBJ whole genome shotgun (WGS) entry which is preliminary data.</text>
</comment>
<accession>A0ABQ3B4U8</accession>